<keyword evidence="4" id="KW-0479">Metal-binding</keyword>
<dbReference type="Proteomes" id="UP000093080">
    <property type="component" value="Unassembled WGS sequence"/>
</dbReference>
<dbReference type="InterPro" id="IPR034457">
    <property type="entry name" value="Organic_radical-activating"/>
</dbReference>
<dbReference type="SFLD" id="SFLDS00029">
    <property type="entry name" value="Radical_SAM"/>
    <property type="match status" value="1"/>
</dbReference>
<evidence type="ECO:0000256" key="2">
    <source>
        <dbReference type="ARBA" id="ARBA00022485"/>
    </source>
</evidence>
<dbReference type="OrthoDB" id="9764628at2"/>
<protein>
    <submittedName>
        <fullName evidence="8">Radical SAM domain protein</fullName>
    </submittedName>
</protein>
<proteinExistence type="predicted"/>
<dbReference type="PANTHER" id="PTHR30352:SF5">
    <property type="entry name" value="PYRUVATE FORMATE-LYASE 1-ACTIVATING ENZYME"/>
    <property type="match status" value="1"/>
</dbReference>
<reference evidence="8 9" key="1">
    <citation type="submission" date="2016-06" db="EMBL/GenBank/DDBJ databases">
        <title>Respiratory ammonification of nitrate coupled to the oxidation of elemental sulfur in deep-sea autotrophic thermophilic bacteria.</title>
        <authorList>
            <person name="Slobodkina G.B."/>
            <person name="Mardanov A.V."/>
            <person name="Ravin N.V."/>
            <person name="Frolova A.A."/>
            <person name="Viryasiv M.B."/>
            <person name="Chernyh N.A."/>
            <person name="Bonch-Osmolovskaya E.A."/>
            <person name="Slobodkin A.I."/>
        </authorList>
    </citation>
    <scope>NUCLEOTIDE SEQUENCE [LARGE SCALE GENOMIC DNA]</scope>
    <source>
        <strain evidence="8 9">S69</strain>
    </source>
</reference>
<sequence length="429" mass="48940">MKREVHPDSIPYLVLADEEGNIFDHPHLRMAGRSGKALHPVFPEDLIPLPEGSELFVLPGRIPVGWDMDRDEMVATHEGPNGEKVYSVAAFMSPAHTQVALPAYLKEDNAQPLPLFAYTAVGWWKDRFWVAGFRSDPDRRQDVRLFNPKKIISRTKRKLKEYPKNRLIQHLGKCCLTYGCPAAKNFFLERFEAPLPTSTACNAQCIGCLSYQPNCDVPSTQERMKFIPTVEEICEVAVPHLKNVRRAIASFGQGCEGEPLMNPKLLEKAVTQIKKSTTTGTLNLNTNASRPEAVERLRRAGLDSIRISMNSVRRHLYEPYYRPKGYSQDDCFESWKRMKELGGFVSLNLFIMPGITDEIEEIERLSALIEKFGLDLIQLRNHNIDPDWYLDSINYEPSSQRAGVKGFVKILKKKFPKLRFGYFNPSLRP</sequence>
<keyword evidence="5" id="KW-0408">Iron</keyword>
<evidence type="ECO:0000313" key="8">
    <source>
        <dbReference type="EMBL" id="OCC16481.1"/>
    </source>
</evidence>
<dbReference type="GO" id="GO:0046872">
    <property type="term" value="F:metal ion binding"/>
    <property type="evidence" value="ECO:0007669"/>
    <property type="project" value="UniProtKB-KW"/>
</dbReference>
<dbReference type="RefSeq" id="WP_067615688.1">
    <property type="nucleotide sequence ID" value="NZ_MAGO01000001.1"/>
</dbReference>
<evidence type="ECO:0000256" key="6">
    <source>
        <dbReference type="ARBA" id="ARBA00023014"/>
    </source>
</evidence>
<dbReference type="InterPro" id="IPR013785">
    <property type="entry name" value="Aldolase_TIM"/>
</dbReference>
<dbReference type="Gene3D" id="3.20.20.70">
    <property type="entry name" value="Aldolase class I"/>
    <property type="match status" value="1"/>
</dbReference>
<comment type="caution">
    <text evidence="8">The sequence shown here is derived from an EMBL/GenBank/DDBJ whole genome shotgun (WGS) entry which is preliminary data.</text>
</comment>
<dbReference type="PANTHER" id="PTHR30352">
    <property type="entry name" value="PYRUVATE FORMATE-LYASE-ACTIVATING ENZYME"/>
    <property type="match status" value="1"/>
</dbReference>
<evidence type="ECO:0000259" key="7">
    <source>
        <dbReference type="PROSITE" id="PS51918"/>
    </source>
</evidence>
<evidence type="ECO:0000256" key="5">
    <source>
        <dbReference type="ARBA" id="ARBA00023004"/>
    </source>
</evidence>
<evidence type="ECO:0000256" key="3">
    <source>
        <dbReference type="ARBA" id="ARBA00022691"/>
    </source>
</evidence>
<dbReference type="PATRIC" id="fig|1156395.6.peg.302"/>
<dbReference type="STRING" id="1156395.DBT_0298"/>
<evidence type="ECO:0000313" key="9">
    <source>
        <dbReference type="Proteomes" id="UP000093080"/>
    </source>
</evidence>
<organism evidence="8 9">
    <name type="scientific">Dissulfuribacter thermophilus</name>
    <dbReference type="NCBI Taxonomy" id="1156395"/>
    <lineage>
        <taxon>Bacteria</taxon>
        <taxon>Pseudomonadati</taxon>
        <taxon>Thermodesulfobacteriota</taxon>
        <taxon>Dissulfuribacteria</taxon>
        <taxon>Dissulfuribacterales</taxon>
        <taxon>Dissulfuribacteraceae</taxon>
        <taxon>Dissulfuribacter</taxon>
    </lineage>
</organism>
<dbReference type="PROSITE" id="PS51918">
    <property type="entry name" value="RADICAL_SAM"/>
    <property type="match status" value="1"/>
</dbReference>
<accession>A0A1B9F9L3</accession>
<dbReference type="CDD" id="cd01335">
    <property type="entry name" value="Radical_SAM"/>
    <property type="match status" value="1"/>
</dbReference>
<keyword evidence="9" id="KW-1185">Reference proteome</keyword>
<dbReference type="EMBL" id="MAGO01000001">
    <property type="protein sequence ID" value="OCC16481.1"/>
    <property type="molecule type" value="Genomic_DNA"/>
</dbReference>
<dbReference type="Pfam" id="PF04055">
    <property type="entry name" value="Radical_SAM"/>
    <property type="match status" value="1"/>
</dbReference>
<comment type="cofactor">
    <cofactor evidence="1">
        <name>[4Fe-4S] cluster</name>
        <dbReference type="ChEBI" id="CHEBI:49883"/>
    </cofactor>
</comment>
<name>A0A1B9F9L3_9BACT</name>
<keyword evidence="6" id="KW-0411">Iron-sulfur</keyword>
<dbReference type="SFLD" id="SFLDG01109">
    <property type="entry name" value="Uncharacterised_Radical_SAM_Su"/>
    <property type="match status" value="1"/>
</dbReference>
<keyword evidence="2" id="KW-0004">4Fe-4S</keyword>
<dbReference type="InterPro" id="IPR007197">
    <property type="entry name" value="rSAM"/>
</dbReference>
<dbReference type="GO" id="GO:0003824">
    <property type="term" value="F:catalytic activity"/>
    <property type="evidence" value="ECO:0007669"/>
    <property type="project" value="InterPro"/>
</dbReference>
<dbReference type="GO" id="GO:0051539">
    <property type="term" value="F:4 iron, 4 sulfur cluster binding"/>
    <property type="evidence" value="ECO:0007669"/>
    <property type="project" value="UniProtKB-KW"/>
</dbReference>
<evidence type="ECO:0000256" key="4">
    <source>
        <dbReference type="ARBA" id="ARBA00022723"/>
    </source>
</evidence>
<dbReference type="InterPro" id="IPR058240">
    <property type="entry name" value="rSAM_sf"/>
</dbReference>
<dbReference type="AlphaFoldDB" id="A0A1B9F9L3"/>
<gene>
    <name evidence="8" type="ORF">DBT_0298</name>
</gene>
<keyword evidence="3" id="KW-0949">S-adenosyl-L-methionine</keyword>
<dbReference type="SUPFAM" id="SSF102114">
    <property type="entry name" value="Radical SAM enzymes"/>
    <property type="match status" value="1"/>
</dbReference>
<feature type="domain" description="Radical SAM core" evidence="7">
    <location>
        <begin position="187"/>
        <end position="417"/>
    </location>
</feature>
<evidence type="ECO:0000256" key="1">
    <source>
        <dbReference type="ARBA" id="ARBA00001966"/>
    </source>
</evidence>